<dbReference type="NCBIfam" id="TIGR00229">
    <property type="entry name" value="sensory_box"/>
    <property type="match status" value="2"/>
</dbReference>
<feature type="domain" description="Histidine kinase" evidence="13">
    <location>
        <begin position="500"/>
        <end position="718"/>
    </location>
</feature>
<feature type="transmembrane region" description="Helical" evidence="12">
    <location>
        <begin position="36"/>
        <end position="55"/>
    </location>
</feature>
<dbReference type="PANTHER" id="PTHR43047:SF64">
    <property type="entry name" value="HISTIDINE KINASE CONTAINING CHEY-HOMOLOGOUS RECEIVER DOMAIN AND PAS DOMAIN-RELATED"/>
    <property type="match status" value="1"/>
</dbReference>
<dbReference type="PRINTS" id="PR00344">
    <property type="entry name" value="BCTRLSENSOR"/>
</dbReference>
<dbReference type="PROSITE" id="PS50110">
    <property type="entry name" value="RESPONSE_REGULATORY"/>
    <property type="match status" value="1"/>
</dbReference>
<comment type="catalytic activity">
    <reaction evidence="1">
        <text>ATP + protein L-histidine = ADP + protein N-phospho-L-histidine.</text>
        <dbReference type="EC" id="2.7.13.3"/>
    </reaction>
</comment>
<evidence type="ECO:0000256" key="6">
    <source>
        <dbReference type="ARBA" id="ARBA00022741"/>
    </source>
</evidence>
<dbReference type="SUPFAM" id="SSF47384">
    <property type="entry name" value="Homodimeric domain of signal transducing histidine kinase"/>
    <property type="match status" value="1"/>
</dbReference>
<evidence type="ECO:0000256" key="5">
    <source>
        <dbReference type="ARBA" id="ARBA00022679"/>
    </source>
</evidence>
<feature type="transmembrane region" description="Helical" evidence="12">
    <location>
        <begin position="127"/>
        <end position="145"/>
    </location>
</feature>
<dbReference type="FunFam" id="1.10.287.130:FF:000038">
    <property type="entry name" value="Sensory transduction histidine kinase"/>
    <property type="match status" value="1"/>
</dbReference>
<keyword evidence="4 11" id="KW-0597">Phosphoprotein</keyword>
<keyword evidence="12" id="KW-0812">Transmembrane</keyword>
<dbReference type="Pfam" id="PF13426">
    <property type="entry name" value="PAS_9"/>
    <property type="match status" value="1"/>
</dbReference>
<dbReference type="EC" id="2.7.13.3" evidence="3"/>
<proteinExistence type="predicted"/>
<evidence type="ECO:0000259" key="16">
    <source>
        <dbReference type="PROSITE" id="PS50113"/>
    </source>
</evidence>
<keyword evidence="9" id="KW-0902">Two-component regulatory system</keyword>
<evidence type="ECO:0000256" key="3">
    <source>
        <dbReference type="ARBA" id="ARBA00012438"/>
    </source>
</evidence>
<evidence type="ECO:0000313" key="18">
    <source>
        <dbReference type="Proteomes" id="UP000078287"/>
    </source>
</evidence>
<organism evidence="17 18">
    <name type="scientific">Chloroflexus islandicus</name>
    <dbReference type="NCBI Taxonomy" id="1707952"/>
    <lineage>
        <taxon>Bacteria</taxon>
        <taxon>Bacillati</taxon>
        <taxon>Chloroflexota</taxon>
        <taxon>Chloroflexia</taxon>
        <taxon>Chloroflexales</taxon>
        <taxon>Chloroflexineae</taxon>
        <taxon>Chloroflexaceae</taxon>
        <taxon>Chloroflexus</taxon>
    </lineage>
</organism>
<keyword evidence="18" id="KW-1185">Reference proteome</keyword>
<feature type="transmembrane region" description="Helical" evidence="12">
    <location>
        <begin position="152"/>
        <end position="172"/>
    </location>
</feature>
<dbReference type="InterPro" id="IPR000014">
    <property type="entry name" value="PAS"/>
</dbReference>
<accession>A0A178MI14</accession>
<dbReference type="SMART" id="SM00387">
    <property type="entry name" value="HATPase_c"/>
    <property type="match status" value="1"/>
</dbReference>
<dbReference type="Pfam" id="PF02518">
    <property type="entry name" value="HATPase_c"/>
    <property type="match status" value="1"/>
</dbReference>
<dbReference type="CDD" id="cd00082">
    <property type="entry name" value="HisKA"/>
    <property type="match status" value="1"/>
</dbReference>
<evidence type="ECO:0000259" key="14">
    <source>
        <dbReference type="PROSITE" id="PS50110"/>
    </source>
</evidence>
<evidence type="ECO:0000256" key="1">
    <source>
        <dbReference type="ARBA" id="ARBA00000085"/>
    </source>
</evidence>
<evidence type="ECO:0000256" key="8">
    <source>
        <dbReference type="ARBA" id="ARBA00022840"/>
    </source>
</evidence>
<evidence type="ECO:0000256" key="2">
    <source>
        <dbReference type="ARBA" id="ARBA00004370"/>
    </source>
</evidence>
<evidence type="ECO:0000313" key="17">
    <source>
        <dbReference type="EMBL" id="OAN48280.1"/>
    </source>
</evidence>
<dbReference type="GO" id="GO:0016020">
    <property type="term" value="C:membrane"/>
    <property type="evidence" value="ECO:0007669"/>
    <property type="project" value="UniProtKB-SubCell"/>
</dbReference>
<feature type="domain" description="PAS" evidence="15">
    <location>
        <begin position="246"/>
        <end position="273"/>
    </location>
</feature>
<dbReference type="PANTHER" id="PTHR43047">
    <property type="entry name" value="TWO-COMPONENT HISTIDINE PROTEIN KINASE"/>
    <property type="match status" value="1"/>
</dbReference>
<dbReference type="Pfam" id="PF00512">
    <property type="entry name" value="HisKA"/>
    <property type="match status" value="1"/>
</dbReference>
<evidence type="ECO:0000259" key="15">
    <source>
        <dbReference type="PROSITE" id="PS50112"/>
    </source>
</evidence>
<sequence length="958" mass="106764">MTVDLLTLSIALNLANVLQCTALIGLALANRGRAGLVWWAAGMGVLAFGLLITTLRDVADVPLVVHAVSNALVGGGMLLLYHGVERFFGDRGHLRRLLLIWLLIWLLILIANLLLASTGDMPPLRRILFSVVVAICSLLIGLRFLRESRPDFHSLILFLAIVFFANGVFFALRGIASATEENWLVVSPPWQTATYLISIATTTLWTFGLILLVNRELVIEQRDALQQLEQIFVAQPDAVLLSRLTDGVFVKVNRSFTTISGYSAEEVLGKDGLTLNIWRSLEDRRRWIELMRRDGYCVGVEFQFRRRDGELRTCLLSSQTVMIRGVPHAISIIHDITGRKQIEEALRRSDARYRLIAENATDVIWLLDTQTARFTFFSPSVSKLIGYSATEALALSFTDFLTPDSARYVQASLNYMLHEWDGDDLIAAPPWTAEIDLLHRDGHIVHAEIVSSFVRDEEGRLVVLGVARDITVRKQAEIELRLARQQAEAANRAKSAFLANVSHELRTPLHAVLGFAQLLGRDSNLTATQREYLDIINRSGEHLLKLINDVLDLAKIEAGRYTYTAAPLDVRQLIADLQTLFRPWAEAKQLRFTVTCAPEIPPVIVSDEAKVRQILINLLSNAIKFTHHGMVQLRVELAQSSRLLFVVEDTGVGISPFDQPHLFRPFFQGQQAAPDATGAGLGLSISYEVARLMGGDLTVYSEGVGCGARFTLALPLQTPSATIVALPEKTPALQAVRLRAGQPIYRMLVADDQPASALLLVTLLHRLGFVVQSVADGQAALDVWRVWQPHMIWLDVRMPRVDGLAVARQIRDTCMQTPGLLRPFIVAMSAHVFGDAPSSVLEAGCDDFIVKPFRESDVVRLIEQHLQVQFEYAEPAAFTMPVAAIDEQGYHAEWRQALLQAAREANFRRLQALAAQIESDRPDDARQLHQWIETFDYQAIMVWAETLADVQPPSRVVS</sequence>
<dbReference type="EMBL" id="LWQS01000033">
    <property type="protein sequence ID" value="OAN48280.1"/>
    <property type="molecule type" value="Genomic_DNA"/>
</dbReference>
<keyword evidence="5" id="KW-0808">Transferase</keyword>
<feature type="transmembrane region" description="Helical" evidence="12">
    <location>
        <begin position="96"/>
        <end position="115"/>
    </location>
</feature>
<dbReference type="CDD" id="cd16922">
    <property type="entry name" value="HATPase_EvgS-ArcB-TorS-like"/>
    <property type="match status" value="1"/>
</dbReference>
<dbReference type="SUPFAM" id="SSF55874">
    <property type="entry name" value="ATPase domain of HSP90 chaperone/DNA topoisomerase II/histidine kinase"/>
    <property type="match status" value="1"/>
</dbReference>
<dbReference type="GO" id="GO:0005524">
    <property type="term" value="F:ATP binding"/>
    <property type="evidence" value="ECO:0007669"/>
    <property type="project" value="UniProtKB-KW"/>
</dbReference>
<dbReference type="SMART" id="SM00086">
    <property type="entry name" value="PAC"/>
    <property type="match status" value="2"/>
</dbReference>
<feature type="transmembrane region" description="Helical" evidence="12">
    <location>
        <begin position="192"/>
        <end position="213"/>
    </location>
</feature>
<feature type="transmembrane region" description="Helical" evidence="12">
    <location>
        <begin position="61"/>
        <end position="84"/>
    </location>
</feature>
<evidence type="ECO:0000256" key="11">
    <source>
        <dbReference type="PROSITE-ProRule" id="PRU00169"/>
    </source>
</evidence>
<evidence type="ECO:0000256" key="9">
    <source>
        <dbReference type="ARBA" id="ARBA00023012"/>
    </source>
</evidence>
<dbReference type="PROSITE" id="PS50109">
    <property type="entry name" value="HIS_KIN"/>
    <property type="match status" value="1"/>
</dbReference>
<dbReference type="Gene3D" id="1.10.287.130">
    <property type="match status" value="1"/>
</dbReference>
<dbReference type="InterPro" id="IPR013767">
    <property type="entry name" value="PAS_fold"/>
</dbReference>
<dbReference type="Proteomes" id="UP000078287">
    <property type="component" value="Unassembled WGS sequence"/>
</dbReference>
<dbReference type="InterPro" id="IPR036890">
    <property type="entry name" value="HATPase_C_sf"/>
</dbReference>
<dbReference type="InterPro" id="IPR003661">
    <property type="entry name" value="HisK_dim/P_dom"/>
</dbReference>
<dbReference type="GO" id="GO:0000155">
    <property type="term" value="F:phosphorelay sensor kinase activity"/>
    <property type="evidence" value="ECO:0007669"/>
    <property type="project" value="InterPro"/>
</dbReference>
<dbReference type="SMART" id="SM00388">
    <property type="entry name" value="HisKA"/>
    <property type="match status" value="1"/>
</dbReference>
<keyword evidence="6" id="KW-0547">Nucleotide-binding</keyword>
<feature type="modified residue" description="4-aspartylphosphate" evidence="11">
    <location>
        <position position="795"/>
    </location>
</feature>
<comment type="subcellular location">
    <subcellularLocation>
        <location evidence="2">Membrane</location>
    </subcellularLocation>
</comment>
<dbReference type="InterPro" id="IPR011006">
    <property type="entry name" value="CheY-like_superfamily"/>
</dbReference>
<dbReference type="Pfam" id="PF00989">
    <property type="entry name" value="PAS"/>
    <property type="match status" value="1"/>
</dbReference>
<evidence type="ECO:0000256" key="7">
    <source>
        <dbReference type="ARBA" id="ARBA00022777"/>
    </source>
</evidence>
<dbReference type="InterPro" id="IPR005467">
    <property type="entry name" value="His_kinase_dom"/>
</dbReference>
<dbReference type="CDD" id="cd00130">
    <property type="entry name" value="PAS"/>
    <property type="match status" value="2"/>
</dbReference>
<keyword evidence="8" id="KW-0067">ATP-binding</keyword>
<evidence type="ECO:0000256" key="10">
    <source>
        <dbReference type="ARBA" id="ARBA00023136"/>
    </source>
</evidence>
<dbReference type="InterPro" id="IPR001789">
    <property type="entry name" value="Sig_transdc_resp-reg_receiver"/>
</dbReference>
<dbReference type="Gene3D" id="3.30.565.10">
    <property type="entry name" value="Histidine kinase-like ATPase, C-terminal domain"/>
    <property type="match status" value="1"/>
</dbReference>
<dbReference type="InterPro" id="IPR003594">
    <property type="entry name" value="HATPase_dom"/>
</dbReference>
<dbReference type="SMART" id="SM00091">
    <property type="entry name" value="PAS"/>
    <property type="match status" value="2"/>
</dbReference>
<dbReference type="InterPro" id="IPR035965">
    <property type="entry name" value="PAS-like_dom_sf"/>
</dbReference>
<dbReference type="SUPFAM" id="SSF55785">
    <property type="entry name" value="PYP-like sensor domain (PAS domain)"/>
    <property type="match status" value="2"/>
</dbReference>
<gene>
    <name evidence="17" type="ORF">A6A03_08830</name>
</gene>
<keyword evidence="12" id="KW-1133">Transmembrane helix</keyword>
<dbReference type="InterPro" id="IPR000700">
    <property type="entry name" value="PAS-assoc_C"/>
</dbReference>
<dbReference type="SUPFAM" id="SSF52172">
    <property type="entry name" value="CheY-like"/>
    <property type="match status" value="1"/>
</dbReference>
<evidence type="ECO:0000256" key="4">
    <source>
        <dbReference type="ARBA" id="ARBA00022553"/>
    </source>
</evidence>
<comment type="caution">
    <text evidence="17">The sequence shown here is derived from an EMBL/GenBank/DDBJ whole genome shotgun (WGS) entry which is preliminary data.</text>
</comment>
<keyword evidence="7 17" id="KW-0418">Kinase</keyword>
<evidence type="ECO:0000256" key="12">
    <source>
        <dbReference type="SAM" id="Phobius"/>
    </source>
</evidence>
<dbReference type="RefSeq" id="WP_066783275.1">
    <property type="nucleotide sequence ID" value="NZ_LWQS01000033.1"/>
</dbReference>
<protein>
    <recommendedName>
        <fullName evidence="3">histidine kinase</fullName>
        <ecNumber evidence="3">2.7.13.3</ecNumber>
    </recommendedName>
</protein>
<keyword evidence="10 12" id="KW-0472">Membrane</keyword>
<evidence type="ECO:0000259" key="13">
    <source>
        <dbReference type="PROSITE" id="PS50109"/>
    </source>
</evidence>
<dbReference type="PROSITE" id="PS50112">
    <property type="entry name" value="PAS"/>
    <property type="match status" value="2"/>
</dbReference>
<feature type="domain" description="PAC" evidence="16">
    <location>
        <begin position="298"/>
        <end position="348"/>
    </location>
</feature>
<dbReference type="OrthoDB" id="9809348at2"/>
<feature type="domain" description="PAC" evidence="16">
    <location>
        <begin position="431"/>
        <end position="482"/>
    </location>
</feature>
<dbReference type="Gene3D" id="3.30.450.20">
    <property type="entry name" value="PAS domain"/>
    <property type="match status" value="2"/>
</dbReference>
<dbReference type="Gene3D" id="3.40.50.2300">
    <property type="match status" value="1"/>
</dbReference>
<dbReference type="InterPro" id="IPR036097">
    <property type="entry name" value="HisK_dim/P_sf"/>
</dbReference>
<dbReference type="InterPro" id="IPR004358">
    <property type="entry name" value="Sig_transdc_His_kin-like_C"/>
</dbReference>
<dbReference type="CDD" id="cd17546">
    <property type="entry name" value="REC_hyHK_CKI1_RcsC-like"/>
    <property type="match status" value="1"/>
</dbReference>
<dbReference type="SMART" id="SM00448">
    <property type="entry name" value="REC"/>
    <property type="match status" value="1"/>
</dbReference>
<dbReference type="PROSITE" id="PS50113">
    <property type="entry name" value="PAC"/>
    <property type="match status" value="2"/>
</dbReference>
<feature type="domain" description="PAS" evidence="15">
    <location>
        <begin position="349"/>
        <end position="420"/>
    </location>
</feature>
<feature type="transmembrane region" description="Helical" evidence="12">
    <location>
        <begin position="6"/>
        <end position="29"/>
    </location>
</feature>
<name>A0A178MI14_9CHLR</name>
<dbReference type="STRING" id="1707952.A6A03_08830"/>
<dbReference type="Pfam" id="PF00072">
    <property type="entry name" value="Response_reg"/>
    <property type="match status" value="1"/>
</dbReference>
<dbReference type="InterPro" id="IPR001610">
    <property type="entry name" value="PAC"/>
</dbReference>
<reference evidence="17 18" key="1">
    <citation type="submission" date="2016-04" db="EMBL/GenBank/DDBJ databases">
        <title>Chloroflexus islandicus sp. nov., a thermophilic filamentous anoxygenic phototrophic bacterium from geyser Strokkur (Iceland).</title>
        <authorList>
            <person name="Gaisin V.A."/>
            <person name="Kalashnikov A.M."/>
            <person name="Sukhacheva M.V."/>
            <person name="Grouzdev D.S."/>
            <person name="Ivanov T.M."/>
            <person name="Kuznetsov B."/>
            <person name="Gorlenko V.M."/>
        </authorList>
    </citation>
    <scope>NUCLEOTIDE SEQUENCE [LARGE SCALE GENOMIC DNA]</scope>
    <source>
        <strain evidence="18">isl-2</strain>
    </source>
</reference>
<dbReference type="AlphaFoldDB" id="A0A178MI14"/>
<feature type="domain" description="Response regulatory" evidence="14">
    <location>
        <begin position="746"/>
        <end position="866"/>
    </location>
</feature>